<evidence type="ECO:0000259" key="6">
    <source>
        <dbReference type="Pfam" id="PF01420"/>
    </source>
</evidence>
<evidence type="ECO:0000256" key="2">
    <source>
        <dbReference type="ARBA" id="ARBA00022747"/>
    </source>
</evidence>
<keyword evidence="4" id="KW-0175">Coiled coil</keyword>
<evidence type="ECO:0000256" key="5">
    <source>
        <dbReference type="SAM" id="MobiDB-lite"/>
    </source>
</evidence>
<dbReference type="PANTHER" id="PTHR43140:SF1">
    <property type="entry name" value="TYPE I RESTRICTION ENZYME ECOKI SPECIFICITY SUBUNIT"/>
    <property type="match status" value="1"/>
</dbReference>
<dbReference type="Proteomes" id="UP000281171">
    <property type="component" value="Unassembled WGS sequence"/>
</dbReference>
<comment type="caution">
    <text evidence="7">The sequence shown here is derived from an EMBL/GenBank/DDBJ whole genome shotgun (WGS) entry which is preliminary data.</text>
</comment>
<proteinExistence type="inferred from homology"/>
<evidence type="ECO:0000313" key="7">
    <source>
        <dbReference type="EMBL" id="RMX10517.1"/>
    </source>
</evidence>
<reference evidence="7 8" key="1">
    <citation type="submission" date="2018-10" db="EMBL/GenBank/DDBJ databases">
        <title>Comamonadaceae CDC group NO-1 genome sequencing and assembly.</title>
        <authorList>
            <person name="Bernier A.-M."/>
            <person name="Bernard K."/>
        </authorList>
    </citation>
    <scope>NUCLEOTIDE SEQUENCE [LARGE SCALE GENOMIC DNA]</scope>
    <source>
        <strain evidence="7 8">NML180581</strain>
    </source>
</reference>
<dbReference type="GO" id="GO:0003677">
    <property type="term" value="F:DNA binding"/>
    <property type="evidence" value="ECO:0007669"/>
    <property type="project" value="UniProtKB-KW"/>
</dbReference>
<gene>
    <name evidence="7" type="ORF">EBQ24_04000</name>
</gene>
<dbReference type="GO" id="GO:0009307">
    <property type="term" value="P:DNA restriction-modification system"/>
    <property type="evidence" value="ECO:0007669"/>
    <property type="project" value="UniProtKB-KW"/>
</dbReference>
<keyword evidence="2" id="KW-0680">Restriction system</keyword>
<sequence length="519" mass="57871">MREKEEMTATESRALPEGWAATTLGDVLLEVIGGGTPSRKISTYFDGDIPWFTVKDMKSLRPRNAEEHITKDAIINSATNLIPANTLVIATRIALGRSMRPTVDFAINQDLKALIFWSGIEPDFFLYWICAHERSIQDLGSGTTVSGIRLETLRSLPVLLPPATEQTRIVEKLEELLADLDAGVAELKAAQKKLVQYRQSLLKAAVEGQLTADWRAQHPPTETGAELLSRILKERRTRWEAKQQEKFASQGKTPPKNWQSKYPEPVTPDTQNLPKLPEDWAWASLDQLVAESSYGTSVKCSYERNGTPTLRIPNVSQGQLVLQDMKYSTVELNLHKDEYLSIGDVLVIRTNGSIGLVGRAAAVVSELPSPHYFASYLLRLRCVEVTCVHRWILTALTAHSGRQWLEKRAASSAGQHNISLSTLLTMPIPLPPISEQFHALREIEEGEYSIQQQQEALKQSLKQTTAQRQNILRAAFAGELVPQDPNDEPASVLLARIRAQRAAQTPAKKPRGRKKKETA</sequence>
<feature type="compositionally biased region" description="Polar residues" evidence="5">
    <location>
        <begin position="246"/>
        <end position="260"/>
    </location>
</feature>
<dbReference type="CDD" id="cd17285">
    <property type="entry name" value="RMtype1_S_Csp16704I_TRD2-CR2_like"/>
    <property type="match status" value="1"/>
</dbReference>
<feature type="region of interest" description="Disordered" evidence="5">
    <location>
        <begin position="242"/>
        <end position="264"/>
    </location>
</feature>
<name>A0A3M6R5G8_9BURK</name>
<evidence type="ECO:0000256" key="3">
    <source>
        <dbReference type="ARBA" id="ARBA00023125"/>
    </source>
</evidence>
<organism evidence="7 8">
    <name type="scientific">Allofranklinella schreckenbergeri</name>
    <dbReference type="NCBI Taxonomy" id="1076744"/>
    <lineage>
        <taxon>Bacteria</taxon>
        <taxon>Pseudomonadati</taxon>
        <taxon>Pseudomonadota</taxon>
        <taxon>Betaproteobacteria</taxon>
        <taxon>Burkholderiales</taxon>
        <taxon>Comamonadaceae</taxon>
        <taxon>Allofranklinella</taxon>
    </lineage>
</organism>
<feature type="region of interest" description="Disordered" evidence="5">
    <location>
        <begin position="498"/>
        <end position="519"/>
    </location>
</feature>
<keyword evidence="7" id="KW-0378">Hydrolase</keyword>
<dbReference type="InterPro" id="IPR051212">
    <property type="entry name" value="Type-I_RE_S_subunit"/>
</dbReference>
<evidence type="ECO:0000313" key="8">
    <source>
        <dbReference type="Proteomes" id="UP000281171"/>
    </source>
</evidence>
<feature type="coiled-coil region" evidence="4">
    <location>
        <begin position="170"/>
        <end position="207"/>
    </location>
</feature>
<keyword evidence="7" id="KW-0255">Endonuclease</keyword>
<evidence type="ECO:0000256" key="4">
    <source>
        <dbReference type="SAM" id="Coils"/>
    </source>
</evidence>
<comment type="similarity">
    <text evidence="1">Belongs to the type-I restriction system S methylase family.</text>
</comment>
<dbReference type="Pfam" id="PF01420">
    <property type="entry name" value="Methylase_S"/>
    <property type="match status" value="1"/>
</dbReference>
<dbReference type="EMBL" id="RDQK01000008">
    <property type="protein sequence ID" value="RMX10517.1"/>
    <property type="molecule type" value="Genomic_DNA"/>
</dbReference>
<dbReference type="CDD" id="cd17517">
    <property type="entry name" value="RMtype1_S_EcoKI_StySPI-TRD2-CR2_like"/>
    <property type="match status" value="1"/>
</dbReference>
<accession>A0A3M6R5G8</accession>
<dbReference type="InterPro" id="IPR044946">
    <property type="entry name" value="Restrct_endonuc_typeI_TRD_sf"/>
</dbReference>
<dbReference type="GO" id="GO:0004519">
    <property type="term" value="F:endonuclease activity"/>
    <property type="evidence" value="ECO:0007669"/>
    <property type="project" value="UniProtKB-KW"/>
</dbReference>
<keyword evidence="3" id="KW-0238">DNA-binding</keyword>
<dbReference type="InterPro" id="IPR000055">
    <property type="entry name" value="Restrct_endonuc_typeI_TRD"/>
</dbReference>
<feature type="compositionally biased region" description="Basic residues" evidence="5">
    <location>
        <begin position="508"/>
        <end position="519"/>
    </location>
</feature>
<keyword evidence="7" id="KW-0540">Nuclease</keyword>
<evidence type="ECO:0000256" key="1">
    <source>
        <dbReference type="ARBA" id="ARBA00010923"/>
    </source>
</evidence>
<dbReference type="Gene3D" id="3.90.220.20">
    <property type="entry name" value="DNA methylase specificity domains"/>
    <property type="match status" value="2"/>
</dbReference>
<feature type="domain" description="Type I restriction modification DNA specificity" evidence="6">
    <location>
        <begin position="16"/>
        <end position="180"/>
    </location>
</feature>
<dbReference type="PANTHER" id="PTHR43140">
    <property type="entry name" value="TYPE-1 RESTRICTION ENZYME ECOKI SPECIFICITY PROTEIN"/>
    <property type="match status" value="1"/>
</dbReference>
<protein>
    <submittedName>
        <fullName evidence="7">Restriction endonuclease</fullName>
    </submittedName>
</protein>
<dbReference type="AlphaFoldDB" id="A0A3M6R5G8"/>
<dbReference type="SUPFAM" id="SSF116734">
    <property type="entry name" value="DNA methylase specificity domain"/>
    <property type="match status" value="2"/>
</dbReference>